<organism evidence="1 2">
    <name type="scientific">Saccharothrix syringae</name>
    <name type="common">Nocardiopsis syringae</name>
    <dbReference type="NCBI Taxonomy" id="103733"/>
    <lineage>
        <taxon>Bacteria</taxon>
        <taxon>Bacillati</taxon>
        <taxon>Actinomycetota</taxon>
        <taxon>Actinomycetes</taxon>
        <taxon>Pseudonocardiales</taxon>
        <taxon>Pseudonocardiaceae</taxon>
        <taxon>Saccharothrix</taxon>
    </lineage>
</organism>
<reference evidence="2" key="1">
    <citation type="journal article" date="2021" name="Curr. Microbiol.">
        <title>Complete genome of nocamycin-producing strain Saccharothrix syringae NRRL B-16468 reveals the biosynthetic potential for secondary metabolites.</title>
        <authorList>
            <person name="Mo X."/>
            <person name="Yang S."/>
        </authorList>
    </citation>
    <scope>NUCLEOTIDE SEQUENCE [LARGE SCALE GENOMIC DNA]</scope>
    <source>
        <strain evidence="2">ATCC 51364 / DSM 43886 / JCM 6844 / KCTC 9398 / NBRC 14523 / NRRL B-16468 / INA 2240</strain>
    </source>
</reference>
<evidence type="ECO:0000313" key="2">
    <source>
        <dbReference type="Proteomes" id="UP000325787"/>
    </source>
</evidence>
<proteinExistence type="predicted"/>
<protein>
    <submittedName>
        <fullName evidence="1">Uncharacterized protein</fullName>
    </submittedName>
</protein>
<evidence type="ECO:0000313" key="1">
    <source>
        <dbReference type="EMBL" id="QFZ22748.1"/>
    </source>
</evidence>
<dbReference type="Proteomes" id="UP000325787">
    <property type="component" value="Chromosome"/>
</dbReference>
<accession>A0A5Q0H940</accession>
<dbReference type="RefSeq" id="WP_153278729.1">
    <property type="nucleotide sequence ID" value="NZ_CP034550.1"/>
</dbReference>
<dbReference type="AlphaFoldDB" id="A0A5Q0H940"/>
<keyword evidence="2" id="KW-1185">Reference proteome</keyword>
<dbReference type="EMBL" id="CP034550">
    <property type="protein sequence ID" value="QFZ22748.1"/>
    <property type="molecule type" value="Genomic_DNA"/>
</dbReference>
<dbReference type="KEGG" id="ssyi:EKG83_39750"/>
<sequence>MAHVPMTREDAAELWDLLCRVNGPRPNPMPEHQTDEEWREGAVNTWFVSATLSGWDRAEVFPIVEDLARWAAEDGWQWLAEDSVVSRPVLPADINHLIELRRSLER</sequence>
<gene>
    <name evidence="1" type="ORF">EKG83_39750</name>
</gene>
<name>A0A5Q0H940_SACSY</name>